<dbReference type="AlphaFoldDB" id="F2UJ15"/>
<dbReference type="CDD" id="cd08368">
    <property type="entry name" value="LIM"/>
    <property type="match status" value="1"/>
</dbReference>
<dbReference type="STRING" id="946362.F2UJ15"/>
<proteinExistence type="predicted"/>
<dbReference type="InterPro" id="IPR001781">
    <property type="entry name" value="Znf_LIM"/>
</dbReference>
<dbReference type="InterPro" id="IPR047120">
    <property type="entry name" value="Pk/Esn/Tes"/>
</dbReference>
<dbReference type="Gene3D" id="2.10.110.10">
    <property type="entry name" value="Cysteine Rich Protein"/>
    <property type="match status" value="3"/>
</dbReference>
<gene>
    <name evidence="8" type="ORF">PTSG_07306</name>
</gene>
<dbReference type="Pfam" id="PF00412">
    <property type="entry name" value="LIM"/>
    <property type="match status" value="3"/>
</dbReference>
<dbReference type="SMART" id="SM00132">
    <property type="entry name" value="LIM"/>
    <property type="match status" value="3"/>
</dbReference>
<evidence type="ECO:0000313" key="8">
    <source>
        <dbReference type="EMBL" id="EGD76963.1"/>
    </source>
</evidence>
<keyword evidence="2" id="KW-0677">Repeat</keyword>
<evidence type="ECO:0000313" key="9">
    <source>
        <dbReference type="Proteomes" id="UP000007799"/>
    </source>
</evidence>
<evidence type="ECO:0000256" key="5">
    <source>
        <dbReference type="PROSITE-ProRule" id="PRU00125"/>
    </source>
</evidence>
<dbReference type="KEGG" id="sre:PTSG_07306"/>
<dbReference type="SUPFAM" id="SSF57716">
    <property type="entry name" value="Glucocorticoid receptor-like (DNA-binding domain)"/>
    <property type="match status" value="2"/>
</dbReference>
<dbReference type="InParanoid" id="F2UJ15"/>
<evidence type="ECO:0000256" key="4">
    <source>
        <dbReference type="ARBA" id="ARBA00023038"/>
    </source>
</evidence>
<keyword evidence="1 5" id="KW-0479">Metal-binding</keyword>
<keyword evidence="9" id="KW-1185">Reference proteome</keyword>
<organism evidence="9">
    <name type="scientific">Salpingoeca rosetta (strain ATCC 50818 / BSB-021)</name>
    <dbReference type="NCBI Taxonomy" id="946362"/>
    <lineage>
        <taxon>Eukaryota</taxon>
        <taxon>Choanoflagellata</taxon>
        <taxon>Craspedida</taxon>
        <taxon>Salpingoecidae</taxon>
        <taxon>Salpingoeca</taxon>
    </lineage>
</organism>
<name>F2UJ15_SALR5</name>
<dbReference type="eggNOG" id="KOG1704">
    <property type="taxonomic scope" value="Eukaryota"/>
</dbReference>
<feature type="compositionally biased region" description="Polar residues" evidence="6">
    <location>
        <begin position="38"/>
        <end position="48"/>
    </location>
</feature>
<keyword evidence="3 5" id="KW-0862">Zinc</keyword>
<feature type="region of interest" description="Disordered" evidence="6">
    <location>
        <begin position="1"/>
        <end position="58"/>
    </location>
</feature>
<feature type="domain" description="LIM zinc-binding" evidence="7">
    <location>
        <begin position="301"/>
        <end position="362"/>
    </location>
</feature>
<sequence>MTTVAHDPSAQETLRATSAGEDRSEDVEGVTKRLDQTVVLSSPNQKVESSAHADDDAGDEGCVAALRRKRSSVASDDLPAPFLRVRSIEEVAAKKKVLLHDVDAGAPCLSCSDCPGFQLHVWRKICTHCRCPWENHDIFHEDDNEKETTVIYNEQGQSTRQQALQSLKTHLKQLSHTQNPVQDKEAHMCTSICDDETLFKFSRLNSRRMRDQRDSNVFPAHTHTLTGPCACCHQDIKPSDTATVAQVKTGEEQFHFNCFVCKQCREPIVGPGFYAYRLRHRQGVDDELQLCARCHAEKYLPRCAGCDELIFDPYFTQAEHRNWHQEHFCCHLCDVHLGGSQYTKTDSGEPVCIACYNTKLAPMCHACSKPIHTDQMLLEIGDRSFHGDPACFHCVTCGDHLYSEEKGGNGVLLNDRLYCRKHAAEATEALTVRCFVCSQEITENHIKRTAWIICSIWYAVMSRGREWNPSGSARLRSRA</sequence>
<dbReference type="RefSeq" id="XP_004990803.1">
    <property type="nucleotide sequence ID" value="XM_004990746.1"/>
</dbReference>
<evidence type="ECO:0000256" key="6">
    <source>
        <dbReference type="SAM" id="MobiDB-lite"/>
    </source>
</evidence>
<evidence type="ECO:0000259" key="7">
    <source>
        <dbReference type="PROSITE" id="PS50023"/>
    </source>
</evidence>
<evidence type="ECO:0000256" key="3">
    <source>
        <dbReference type="ARBA" id="ARBA00022833"/>
    </source>
</evidence>
<evidence type="ECO:0000256" key="1">
    <source>
        <dbReference type="ARBA" id="ARBA00022723"/>
    </source>
</evidence>
<dbReference type="Proteomes" id="UP000007799">
    <property type="component" value="Unassembled WGS sequence"/>
</dbReference>
<dbReference type="PANTHER" id="PTHR24211">
    <property type="entry name" value="LIM DOMAIN-CONTAINING PROTEIN"/>
    <property type="match status" value="1"/>
</dbReference>
<dbReference type="PROSITE" id="PS00478">
    <property type="entry name" value="LIM_DOMAIN_1"/>
    <property type="match status" value="1"/>
</dbReference>
<accession>F2UJ15</accession>
<dbReference type="FunFam" id="2.10.110.10:FF:000005">
    <property type="entry name" value="Testin isoform 1"/>
    <property type="match status" value="1"/>
</dbReference>
<reference evidence="8" key="1">
    <citation type="submission" date="2009-08" db="EMBL/GenBank/DDBJ databases">
        <title>Annotation of Salpingoeca rosetta.</title>
        <authorList>
            <consortium name="The Broad Institute Genome Sequencing Platform"/>
            <person name="Russ C."/>
            <person name="Cuomo C."/>
            <person name="Burger G."/>
            <person name="Gray M.W."/>
            <person name="Holland P.W.H."/>
            <person name="King N."/>
            <person name="Lang F.B.F."/>
            <person name="Roger A.J."/>
            <person name="Ruiz-Trillo I."/>
            <person name="Young S.K."/>
            <person name="Zeng Q."/>
            <person name="Gargeya S."/>
            <person name="Alvarado L."/>
            <person name="Berlin A."/>
            <person name="Chapman S.B."/>
            <person name="Chen Z."/>
            <person name="Freedman E."/>
            <person name="Gellesch M."/>
            <person name="Goldberg J."/>
            <person name="Griggs A."/>
            <person name="Gujja S."/>
            <person name="Heilman E."/>
            <person name="Heiman D."/>
            <person name="Howarth C."/>
            <person name="Mehta T."/>
            <person name="Neiman D."/>
            <person name="Pearson M."/>
            <person name="Roberts A."/>
            <person name="Saif S."/>
            <person name="Shea T."/>
            <person name="Shenoy N."/>
            <person name="Sisk P."/>
            <person name="Stolte C."/>
            <person name="Sykes S."/>
            <person name="White J."/>
            <person name="Yandava C."/>
            <person name="Haas B."/>
            <person name="Nusbaum C."/>
            <person name="Birren B."/>
        </authorList>
    </citation>
    <scope>NUCLEOTIDE SEQUENCE [LARGE SCALE GENOMIC DNA]</scope>
    <source>
        <strain evidence="8">ATCC 50818</strain>
    </source>
</reference>
<dbReference type="PROSITE" id="PS50023">
    <property type="entry name" value="LIM_DOMAIN_2"/>
    <property type="match status" value="1"/>
</dbReference>
<dbReference type="EMBL" id="GL832976">
    <property type="protein sequence ID" value="EGD76963.1"/>
    <property type="molecule type" value="Genomic_DNA"/>
</dbReference>
<keyword evidence="4 5" id="KW-0440">LIM domain</keyword>
<evidence type="ECO:0000256" key="2">
    <source>
        <dbReference type="ARBA" id="ARBA00022737"/>
    </source>
</evidence>
<dbReference type="OrthoDB" id="10069167at2759"/>
<dbReference type="GO" id="GO:0046872">
    <property type="term" value="F:metal ion binding"/>
    <property type="evidence" value="ECO:0007669"/>
    <property type="project" value="UniProtKB-KW"/>
</dbReference>
<protein>
    <recommendedName>
        <fullName evidence="7">LIM zinc-binding domain-containing protein</fullName>
    </recommendedName>
</protein>
<dbReference type="PANTHER" id="PTHR24211:SF22">
    <property type="entry name" value="TESTIN"/>
    <property type="match status" value="1"/>
</dbReference>
<dbReference type="GeneID" id="16071366"/>